<dbReference type="SUPFAM" id="SSF55729">
    <property type="entry name" value="Acyl-CoA N-acyltransferases (Nat)"/>
    <property type="match status" value="1"/>
</dbReference>
<keyword evidence="4" id="KW-1185">Reference proteome</keyword>
<feature type="domain" description="N-acetyltransferase" evidence="2">
    <location>
        <begin position="16"/>
        <end position="153"/>
    </location>
</feature>
<dbReference type="Proteomes" id="UP001332192">
    <property type="component" value="Chromosome"/>
</dbReference>
<proteinExistence type="predicted"/>
<feature type="transmembrane region" description="Helical" evidence="1">
    <location>
        <begin position="344"/>
        <end position="364"/>
    </location>
</feature>
<feature type="transmembrane region" description="Helical" evidence="1">
    <location>
        <begin position="272"/>
        <end position="291"/>
    </location>
</feature>
<feature type="transmembrane region" description="Helical" evidence="1">
    <location>
        <begin position="311"/>
        <end position="332"/>
    </location>
</feature>
<reference evidence="3 4" key="1">
    <citation type="journal article" date="2024" name="Front. Microbiol.">
        <title>Novel thermophilic genera Geochorda gen. nov. and Carboxydochorda gen. nov. from the deep terrestrial subsurface reveal the ecophysiological diversity in the class Limnochordia.</title>
        <authorList>
            <person name="Karnachuk O.V."/>
            <person name="Lukina A.P."/>
            <person name="Avakyan M.R."/>
            <person name="Kadnikov V.V."/>
            <person name="Begmatov S."/>
            <person name="Beletsky A.V."/>
            <person name="Vlasova K.G."/>
            <person name="Novikov A.A."/>
            <person name="Shcherbakova V.A."/>
            <person name="Mardanov A.V."/>
            <person name="Ravin N.V."/>
        </authorList>
    </citation>
    <scope>NUCLEOTIDE SEQUENCE [LARGE SCALE GENOMIC DNA]</scope>
    <source>
        <strain evidence="3 4">L945</strain>
    </source>
</reference>
<dbReference type="EMBL" id="CP141615">
    <property type="protein sequence ID" value="WRP17927.1"/>
    <property type="molecule type" value="Genomic_DNA"/>
</dbReference>
<dbReference type="InterPro" id="IPR000182">
    <property type="entry name" value="GNAT_dom"/>
</dbReference>
<feature type="transmembrane region" description="Helical" evidence="1">
    <location>
        <begin position="376"/>
        <end position="396"/>
    </location>
</feature>
<gene>
    <name evidence="3" type="ORF">U7230_02635</name>
</gene>
<dbReference type="CDD" id="cd04301">
    <property type="entry name" value="NAT_SF"/>
    <property type="match status" value="1"/>
</dbReference>
<sequence length="397" mass="42032">MNASARAEAAARQGEWAVRPAVATDRGALGRVARRAFAPGFWPFLLPMLSKDTLVATDAAGRIAGGAVLRTFRVGAERFGVVYWIFSDPEVQGAGAGKALLDAALEWMRRRGCSRAVASVDGYNSRSWNLFHGRGFRFWPACRQWAQLGRSWPALWWGSFHLLDVGNFLLERKLANGPCLAADAHARGPLAVSTVDAGYAVAGTVLPFWLVLWLRGLPGVEALGDMSLAGPAYALAAAVVATAYLVAGLAAQAAAAGPGGRRPFLFRAWDTGPLLATLVAVAFGGFLPAPGGWYDGASATPRYTTPQARELLGRMGLAGAAITLFLWAVSILGRQSGTSLWSLLGRLGTVAGPGFALFYVLLFFPPFQAMPAAHLARWKPGAWALMVVAAIALAWVA</sequence>
<protein>
    <submittedName>
        <fullName evidence="3">GNAT family N-acetyltransferase</fullName>
    </submittedName>
</protein>
<evidence type="ECO:0000313" key="3">
    <source>
        <dbReference type="EMBL" id="WRP17927.1"/>
    </source>
</evidence>
<evidence type="ECO:0000256" key="1">
    <source>
        <dbReference type="SAM" id="Phobius"/>
    </source>
</evidence>
<evidence type="ECO:0000259" key="2">
    <source>
        <dbReference type="PROSITE" id="PS51186"/>
    </source>
</evidence>
<dbReference type="Gene3D" id="3.40.630.30">
    <property type="match status" value="1"/>
</dbReference>
<keyword evidence="1" id="KW-0812">Transmembrane</keyword>
<dbReference type="Pfam" id="PF00583">
    <property type="entry name" value="Acetyltransf_1"/>
    <property type="match status" value="1"/>
</dbReference>
<accession>A0ABZ1BYT2</accession>
<evidence type="ECO:0000313" key="4">
    <source>
        <dbReference type="Proteomes" id="UP001332192"/>
    </source>
</evidence>
<feature type="transmembrane region" description="Helical" evidence="1">
    <location>
        <begin position="232"/>
        <end position="251"/>
    </location>
</feature>
<dbReference type="RefSeq" id="WP_324717198.1">
    <property type="nucleotide sequence ID" value="NZ_CP141615.1"/>
</dbReference>
<dbReference type="PROSITE" id="PS51186">
    <property type="entry name" value="GNAT"/>
    <property type="match status" value="1"/>
</dbReference>
<keyword evidence="1" id="KW-1133">Transmembrane helix</keyword>
<feature type="transmembrane region" description="Helical" evidence="1">
    <location>
        <begin position="190"/>
        <end position="212"/>
    </location>
</feature>
<keyword evidence="1" id="KW-0472">Membrane</keyword>
<organism evidence="3 4">
    <name type="scientific">Carboxydichorda subterranea</name>
    <dbReference type="NCBI Taxonomy" id="3109565"/>
    <lineage>
        <taxon>Bacteria</taxon>
        <taxon>Bacillati</taxon>
        <taxon>Bacillota</taxon>
        <taxon>Limnochordia</taxon>
        <taxon>Limnochordales</taxon>
        <taxon>Geochordaceae</taxon>
        <taxon>Carboxydichorda</taxon>
    </lineage>
</organism>
<dbReference type="InterPro" id="IPR016181">
    <property type="entry name" value="Acyl_CoA_acyltransferase"/>
</dbReference>
<name>A0ABZ1BYT2_9FIRM</name>